<dbReference type="EMBL" id="JAAIKT010000016">
    <property type="protein sequence ID" value="NEW71826.1"/>
    <property type="molecule type" value="Genomic_DNA"/>
</dbReference>
<evidence type="ECO:0000313" key="6">
    <source>
        <dbReference type="EMBL" id="NEW71826.1"/>
    </source>
</evidence>
<dbReference type="GO" id="GO:0006631">
    <property type="term" value="P:fatty acid metabolic process"/>
    <property type="evidence" value="ECO:0007669"/>
    <property type="project" value="TreeGrafter"/>
</dbReference>
<feature type="region of interest" description="Disordered" evidence="3">
    <location>
        <begin position="544"/>
        <end position="575"/>
    </location>
</feature>
<evidence type="ECO:0000256" key="1">
    <source>
        <dbReference type="ARBA" id="ARBA00006432"/>
    </source>
</evidence>
<name>A0A6G4AEH7_9ACTN</name>
<dbReference type="Pfam" id="PF13193">
    <property type="entry name" value="AMP-binding_C"/>
    <property type="match status" value="1"/>
</dbReference>
<dbReference type="CDD" id="cd05917">
    <property type="entry name" value="FACL_like_2"/>
    <property type="match status" value="1"/>
</dbReference>
<dbReference type="InterPro" id="IPR045851">
    <property type="entry name" value="AMP-bd_C_sf"/>
</dbReference>
<dbReference type="PANTHER" id="PTHR43201:SF5">
    <property type="entry name" value="MEDIUM-CHAIN ACYL-COA LIGASE ACSF2, MITOCHONDRIAL"/>
    <property type="match status" value="1"/>
</dbReference>
<organism evidence="6 7">
    <name type="scientific">Streptomyces rhizosphaericus</name>
    <dbReference type="NCBI Taxonomy" id="114699"/>
    <lineage>
        <taxon>Bacteria</taxon>
        <taxon>Bacillati</taxon>
        <taxon>Actinomycetota</taxon>
        <taxon>Actinomycetes</taxon>
        <taxon>Kitasatosporales</taxon>
        <taxon>Streptomycetaceae</taxon>
        <taxon>Streptomyces</taxon>
        <taxon>Streptomyces violaceusniger group</taxon>
    </lineage>
</organism>
<dbReference type="Gene3D" id="3.40.50.12780">
    <property type="entry name" value="N-terminal domain of ligase-like"/>
    <property type="match status" value="1"/>
</dbReference>
<keyword evidence="2" id="KW-0436">Ligase</keyword>
<dbReference type="InterPro" id="IPR000873">
    <property type="entry name" value="AMP-dep_synth/lig_dom"/>
</dbReference>
<dbReference type="FunFam" id="3.40.50.12780:FF:000003">
    <property type="entry name" value="Long-chain-fatty-acid--CoA ligase FadD"/>
    <property type="match status" value="1"/>
</dbReference>
<proteinExistence type="inferred from homology"/>
<reference evidence="6" key="1">
    <citation type="submission" date="2020-02" db="EMBL/GenBank/DDBJ databases">
        <title>A new Streptomyces sp. for controlling soil-borne diseases.</title>
        <authorList>
            <person name="Li X."/>
            <person name="Tian Y."/>
            <person name="Gao K."/>
        </authorList>
    </citation>
    <scope>NUCLEOTIDE SEQUENCE [LARGE SCALE GENOMIC DNA]</scope>
    <source>
        <strain evidence="6">0250</strain>
    </source>
</reference>
<feature type="domain" description="AMP-dependent synthetase/ligase" evidence="4">
    <location>
        <begin position="35"/>
        <end position="406"/>
    </location>
</feature>
<evidence type="ECO:0000313" key="7">
    <source>
        <dbReference type="Proteomes" id="UP000476310"/>
    </source>
</evidence>
<protein>
    <submittedName>
        <fullName evidence="6">AMP-binding protein</fullName>
    </submittedName>
</protein>
<keyword evidence="7" id="KW-1185">Reference proteome</keyword>
<dbReference type="AlphaFoldDB" id="A0A6G4AEH7"/>
<dbReference type="Gene3D" id="3.30.300.30">
    <property type="match status" value="1"/>
</dbReference>
<evidence type="ECO:0000259" key="5">
    <source>
        <dbReference type="Pfam" id="PF13193"/>
    </source>
</evidence>
<evidence type="ECO:0000259" key="4">
    <source>
        <dbReference type="Pfam" id="PF00501"/>
    </source>
</evidence>
<dbReference type="PROSITE" id="PS00455">
    <property type="entry name" value="AMP_BINDING"/>
    <property type="match status" value="1"/>
</dbReference>
<dbReference type="InterPro" id="IPR042099">
    <property type="entry name" value="ANL_N_sf"/>
</dbReference>
<dbReference type="Proteomes" id="UP000476310">
    <property type="component" value="Unassembled WGS sequence"/>
</dbReference>
<feature type="compositionally biased region" description="Basic and acidic residues" evidence="3">
    <location>
        <begin position="544"/>
        <end position="569"/>
    </location>
</feature>
<gene>
    <name evidence="6" type="ORF">G4H13_15830</name>
</gene>
<sequence>MTDLTSDPPSPAGLSYASGVGDLPLLGDTIGANLARAVELYGERDALVDIPSGRRWTYAEFGRSVEEVALGLMAKGVAKGDRVGIWAVNCPEWVLLQYATARIGAIMVNINPAYRVHELRYVLQQAGISVLVASTEHKTSDYRRMVEQVRSACSALRDVIYIGDRTWDMLVRAGADVAPGRLAEREARIGCDDAVNIQYTSGTTGFPKGATLSHHSILNNGFFVGETVRYTAQDRICVPVPFYHCFGMVMGNLAATTHGACVVIPAPTFDAVATLSAVERERCTALYGVPTMFIAELALPDFATFDLSSLRTGIMAGSPCPVEVMRRVVDEMHMQEVSICYGMTETSPVSTQTRPDDDLIRRTSTVGRVLPHVEVKIVDPATGATVPHGTRGELCTRGYSVMLGYWQEPERTAEAIDSARWMHTGDLAVMDGEGYVQIVGRIKDMIVRGGENVYPREIEEFLHTHPKIADVQVVGVPDEKYGEEILACVILREGARTLTRDELARFCRGRLAHYKVPRYLRLMDAFPMTVSGKVRKVELRETAARELLPETRTESDPARSEDTLAERAEPQAAPS</sequence>
<dbReference type="RefSeq" id="WP_164427809.1">
    <property type="nucleotide sequence ID" value="NZ_JAAIKT010000016.1"/>
</dbReference>
<comment type="similarity">
    <text evidence="1">Belongs to the ATP-dependent AMP-binding enzyme family.</text>
</comment>
<dbReference type="InterPro" id="IPR020845">
    <property type="entry name" value="AMP-binding_CS"/>
</dbReference>
<dbReference type="FunFam" id="3.30.300.30:FF:000008">
    <property type="entry name" value="2,3-dihydroxybenzoate-AMP ligase"/>
    <property type="match status" value="1"/>
</dbReference>
<dbReference type="Pfam" id="PF00501">
    <property type="entry name" value="AMP-binding"/>
    <property type="match status" value="1"/>
</dbReference>
<dbReference type="SUPFAM" id="SSF56801">
    <property type="entry name" value="Acetyl-CoA synthetase-like"/>
    <property type="match status" value="1"/>
</dbReference>
<evidence type="ECO:0000256" key="3">
    <source>
        <dbReference type="SAM" id="MobiDB-lite"/>
    </source>
</evidence>
<dbReference type="PANTHER" id="PTHR43201">
    <property type="entry name" value="ACYL-COA SYNTHETASE"/>
    <property type="match status" value="1"/>
</dbReference>
<evidence type="ECO:0000256" key="2">
    <source>
        <dbReference type="ARBA" id="ARBA00022598"/>
    </source>
</evidence>
<dbReference type="GO" id="GO:0031956">
    <property type="term" value="F:medium-chain fatty acid-CoA ligase activity"/>
    <property type="evidence" value="ECO:0007669"/>
    <property type="project" value="TreeGrafter"/>
</dbReference>
<accession>A0A6G4AEH7</accession>
<dbReference type="InterPro" id="IPR025110">
    <property type="entry name" value="AMP-bd_C"/>
</dbReference>
<comment type="caution">
    <text evidence="6">The sequence shown here is derived from an EMBL/GenBank/DDBJ whole genome shotgun (WGS) entry which is preliminary data.</text>
</comment>
<feature type="domain" description="AMP-binding enzyme C-terminal" evidence="5">
    <location>
        <begin position="457"/>
        <end position="533"/>
    </location>
</feature>